<name>A0A8I6X590_HORVV</name>
<dbReference type="Gramene" id="HORVU.MOREX.r3.2HG0146350.1">
    <property type="protein sequence ID" value="HORVU.MOREX.r3.2HG0146350.1"/>
    <property type="gene ID" value="HORVU.MOREX.r3.2HG0146350"/>
</dbReference>
<dbReference type="PANTHER" id="PTHR35163:SF8">
    <property type="entry name" value="GENOME ASSEMBLY, CHROMOSOME: II"/>
    <property type="match status" value="1"/>
</dbReference>
<protein>
    <submittedName>
        <fullName evidence="1">Uncharacterized protein</fullName>
    </submittedName>
</protein>
<dbReference type="Gramene" id="HORVU.MOREX.r2.2HG0120480.1">
    <property type="protein sequence ID" value="HORVU.MOREX.r2.2HG0120480.1"/>
    <property type="gene ID" value="HORVU.MOREX.r2.2HG0120480"/>
</dbReference>
<dbReference type="SMR" id="A0A8I6X590"/>
<proteinExistence type="predicted"/>
<keyword evidence="2" id="KW-1185">Reference proteome</keyword>
<dbReference type="PANTHER" id="PTHR35163">
    <property type="entry name" value="OS02G0467300 PROTEIN"/>
    <property type="match status" value="1"/>
</dbReference>
<dbReference type="AlphaFoldDB" id="A0A8I6X590"/>
<evidence type="ECO:0000313" key="1">
    <source>
        <dbReference type="EnsemblPlants" id="HORVU.MOREX.r3.2HG0146350.1"/>
    </source>
</evidence>
<dbReference type="Proteomes" id="UP000011116">
    <property type="component" value="Chromosome 2H"/>
</dbReference>
<sequence length="138" mass="15512">MVSSGSSSFSPAIEEVDGVGIVQHSSEFYLPWESYSGLEFLSKNQCPGHGLVPARRVSWGGASSGRRFLGCPLDLPYECQWVVWVDPAPPLLVGLAFEDLHTEIESSWNKCHHLKKENIELARKNKALKKKLRERDEM</sequence>
<accession>A0A8I6X590</accession>
<reference evidence="1" key="3">
    <citation type="submission" date="2022-01" db="UniProtKB">
        <authorList>
            <consortium name="EnsemblPlants"/>
        </authorList>
    </citation>
    <scope>IDENTIFICATION</scope>
    <source>
        <strain evidence="1">subsp. vulgare</strain>
    </source>
</reference>
<organism evidence="1 2">
    <name type="scientific">Hordeum vulgare subsp. vulgare</name>
    <name type="common">Domesticated barley</name>
    <dbReference type="NCBI Taxonomy" id="112509"/>
    <lineage>
        <taxon>Eukaryota</taxon>
        <taxon>Viridiplantae</taxon>
        <taxon>Streptophyta</taxon>
        <taxon>Embryophyta</taxon>
        <taxon>Tracheophyta</taxon>
        <taxon>Spermatophyta</taxon>
        <taxon>Magnoliopsida</taxon>
        <taxon>Liliopsida</taxon>
        <taxon>Poales</taxon>
        <taxon>Poaceae</taxon>
        <taxon>BOP clade</taxon>
        <taxon>Pooideae</taxon>
        <taxon>Triticodae</taxon>
        <taxon>Triticeae</taxon>
        <taxon>Hordeinae</taxon>
        <taxon>Hordeum</taxon>
    </lineage>
</organism>
<dbReference type="EnsemblPlants" id="HORVU.MOREX.r3.2HG0146350.1">
    <property type="protein sequence ID" value="HORVU.MOREX.r3.2HG0146350.1"/>
    <property type="gene ID" value="HORVU.MOREX.r3.2HG0146350"/>
</dbReference>
<reference evidence="1" key="2">
    <citation type="submission" date="2020-10" db="EMBL/GenBank/DDBJ databases">
        <authorList>
            <person name="Scholz U."/>
            <person name="Mascher M."/>
            <person name="Fiebig A."/>
        </authorList>
    </citation>
    <scope>NUCLEOTIDE SEQUENCE [LARGE SCALE GENOMIC DNA]</scope>
    <source>
        <strain evidence="1">cv. Morex</strain>
    </source>
</reference>
<reference evidence="2" key="1">
    <citation type="journal article" date="2012" name="Nature">
        <title>A physical, genetic and functional sequence assembly of the barley genome.</title>
        <authorList>
            <consortium name="The International Barley Genome Sequencing Consortium"/>
            <person name="Mayer K.F."/>
            <person name="Waugh R."/>
            <person name="Brown J.W."/>
            <person name="Schulman A."/>
            <person name="Langridge P."/>
            <person name="Platzer M."/>
            <person name="Fincher G.B."/>
            <person name="Muehlbauer G.J."/>
            <person name="Sato K."/>
            <person name="Close T.J."/>
            <person name="Wise R.P."/>
            <person name="Stein N."/>
        </authorList>
    </citation>
    <scope>NUCLEOTIDE SEQUENCE [LARGE SCALE GENOMIC DNA]</scope>
    <source>
        <strain evidence="2">cv. Morex</strain>
    </source>
</reference>
<evidence type="ECO:0000313" key="2">
    <source>
        <dbReference type="Proteomes" id="UP000011116"/>
    </source>
</evidence>